<keyword evidence="3" id="KW-1185">Reference proteome</keyword>
<proteinExistence type="predicted"/>
<name>A0AAN9XQJ4_PSOTE</name>
<protein>
    <submittedName>
        <fullName evidence="2">Uncharacterized protein</fullName>
    </submittedName>
</protein>
<gene>
    <name evidence="2" type="ORF">VNO78_05090</name>
</gene>
<dbReference type="EMBL" id="JAYMYS010000002">
    <property type="protein sequence ID" value="KAK7404305.1"/>
    <property type="molecule type" value="Genomic_DNA"/>
</dbReference>
<dbReference type="AlphaFoldDB" id="A0AAN9XQJ4"/>
<feature type="compositionally biased region" description="Basic and acidic residues" evidence="1">
    <location>
        <begin position="67"/>
        <end position="98"/>
    </location>
</feature>
<feature type="region of interest" description="Disordered" evidence="1">
    <location>
        <begin position="55"/>
        <end position="98"/>
    </location>
</feature>
<sequence>MGPEAVVAFNTSFLQNPIFLVSPNHNPISIGDLHSRKSRNSSGSLPCHALECHKEADSSSPSLLCQEGKEDKELDCSTKETDKKATPMAHRFEKDQDH</sequence>
<accession>A0AAN9XQJ4</accession>
<comment type="caution">
    <text evidence="2">The sequence shown here is derived from an EMBL/GenBank/DDBJ whole genome shotgun (WGS) entry which is preliminary data.</text>
</comment>
<evidence type="ECO:0000313" key="2">
    <source>
        <dbReference type="EMBL" id="KAK7404305.1"/>
    </source>
</evidence>
<organism evidence="2 3">
    <name type="scientific">Psophocarpus tetragonolobus</name>
    <name type="common">Winged bean</name>
    <name type="synonym">Dolichos tetragonolobus</name>
    <dbReference type="NCBI Taxonomy" id="3891"/>
    <lineage>
        <taxon>Eukaryota</taxon>
        <taxon>Viridiplantae</taxon>
        <taxon>Streptophyta</taxon>
        <taxon>Embryophyta</taxon>
        <taxon>Tracheophyta</taxon>
        <taxon>Spermatophyta</taxon>
        <taxon>Magnoliopsida</taxon>
        <taxon>eudicotyledons</taxon>
        <taxon>Gunneridae</taxon>
        <taxon>Pentapetalae</taxon>
        <taxon>rosids</taxon>
        <taxon>fabids</taxon>
        <taxon>Fabales</taxon>
        <taxon>Fabaceae</taxon>
        <taxon>Papilionoideae</taxon>
        <taxon>50 kb inversion clade</taxon>
        <taxon>NPAAA clade</taxon>
        <taxon>indigoferoid/millettioid clade</taxon>
        <taxon>Phaseoleae</taxon>
        <taxon>Psophocarpus</taxon>
    </lineage>
</organism>
<dbReference type="Proteomes" id="UP001386955">
    <property type="component" value="Unassembled WGS sequence"/>
</dbReference>
<reference evidence="2 3" key="1">
    <citation type="submission" date="2024-01" db="EMBL/GenBank/DDBJ databases">
        <title>The genomes of 5 underutilized Papilionoideae crops provide insights into root nodulation and disease resistanc.</title>
        <authorList>
            <person name="Jiang F."/>
        </authorList>
    </citation>
    <scope>NUCLEOTIDE SEQUENCE [LARGE SCALE GENOMIC DNA]</scope>
    <source>
        <strain evidence="2">DUOXIRENSHENG_FW03</strain>
        <tissue evidence="2">Leaves</tissue>
    </source>
</reference>
<evidence type="ECO:0000256" key="1">
    <source>
        <dbReference type="SAM" id="MobiDB-lite"/>
    </source>
</evidence>
<evidence type="ECO:0000313" key="3">
    <source>
        <dbReference type="Proteomes" id="UP001386955"/>
    </source>
</evidence>